<sequence>MMDTDDFDCHFRRAVSHDVEQLDRILHKAVLEIYGGFETGRPFVAQPLFSEIAIVGSEIIGVAAFSDEVLTCLYVVDRFRNSGVGTCLLHNAMLSGVRATTIPLSNVWGQAFFEHRGWSTRGEIEAKIFGAKTRVVALSFG</sequence>
<name>A0A6N8TPA5_SHIZO</name>
<dbReference type="SUPFAM" id="SSF55729">
    <property type="entry name" value="Acyl-CoA N-acyltransferases (Nat)"/>
    <property type="match status" value="1"/>
</dbReference>
<accession>A0A6N8TPA5</accession>
<proteinExistence type="predicted"/>
<dbReference type="OrthoDB" id="1821130at2"/>
<reference evidence="1 2" key="1">
    <citation type="submission" date="2019-12" db="EMBL/GenBank/DDBJ databases">
        <title>Shinella granuli gen. nov., sp. nov., and proposal of the reclassification of Zoogloea ramigera ATCC 19623 as Shinella zoogloeoides sp. nov.</title>
        <authorList>
            <person name="Gao J."/>
        </authorList>
    </citation>
    <scope>NUCLEOTIDE SEQUENCE [LARGE SCALE GENOMIC DNA]</scope>
    <source>
        <strain evidence="1 2">DSM 287</strain>
    </source>
</reference>
<dbReference type="Proteomes" id="UP000440304">
    <property type="component" value="Unassembled WGS sequence"/>
</dbReference>
<dbReference type="RefSeq" id="WP_160788218.1">
    <property type="nucleotide sequence ID" value="NZ_CP086610.1"/>
</dbReference>
<dbReference type="AlphaFoldDB" id="A0A6N8TPA5"/>
<dbReference type="InterPro" id="IPR016181">
    <property type="entry name" value="Acyl_CoA_acyltransferase"/>
</dbReference>
<evidence type="ECO:0008006" key="3">
    <source>
        <dbReference type="Google" id="ProtNLM"/>
    </source>
</evidence>
<organism evidence="1 2">
    <name type="scientific">Shinella zoogloeoides</name>
    <name type="common">Crabtreella saccharophila</name>
    <dbReference type="NCBI Taxonomy" id="352475"/>
    <lineage>
        <taxon>Bacteria</taxon>
        <taxon>Pseudomonadati</taxon>
        <taxon>Pseudomonadota</taxon>
        <taxon>Alphaproteobacteria</taxon>
        <taxon>Hyphomicrobiales</taxon>
        <taxon>Rhizobiaceae</taxon>
        <taxon>Shinella</taxon>
    </lineage>
</organism>
<evidence type="ECO:0000313" key="1">
    <source>
        <dbReference type="EMBL" id="MXO03078.1"/>
    </source>
</evidence>
<gene>
    <name evidence="1" type="ORF">GR156_22585</name>
</gene>
<protein>
    <recommendedName>
        <fullName evidence="3">GNAT family N-acetyltransferase</fullName>
    </recommendedName>
</protein>
<dbReference type="Gene3D" id="3.40.630.30">
    <property type="match status" value="1"/>
</dbReference>
<comment type="caution">
    <text evidence="1">The sequence shown here is derived from an EMBL/GenBank/DDBJ whole genome shotgun (WGS) entry which is preliminary data.</text>
</comment>
<dbReference type="EMBL" id="WUML01000054">
    <property type="protein sequence ID" value="MXO03078.1"/>
    <property type="molecule type" value="Genomic_DNA"/>
</dbReference>
<evidence type="ECO:0000313" key="2">
    <source>
        <dbReference type="Proteomes" id="UP000440304"/>
    </source>
</evidence>